<gene>
    <name evidence="1" type="ORF">AB5J53_37125</name>
</gene>
<proteinExistence type="predicted"/>
<protein>
    <submittedName>
        <fullName evidence="1">Uncharacterized protein</fullName>
    </submittedName>
</protein>
<evidence type="ECO:0000313" key="1">
    <source>
        <dbReference type="EMBL" id="XDQ56908.1"/>
    </source>
</evidence>
<dbReference type="AlphaFoldDB" id="A0AB39RMS5"/>
<sequence length="66" mass="6826">MATLLHIDWPAFPGEASSSRSVVAAFHKAGEDRDDGDACEGEEHIVGQVCGAVAVRTARSPSATTS</sequence>
<dbReference type="RefSeq" id="WP_369249978.1">
    <property type="nucleotide sequence ID" value="NZ_CP163443.1"/>
</dbReference>
<dbReference type="EMBL" id="CP163443">
    <property type="protein sequence ID" value="XDQ56908.1"/>
    <property type="molecule type" value="Genomic_DNA"/>
</dbReference>
<organism evidence="1">
    <name type="scientific">Streptomyces sp. R41</name>
    <dbReference type="NCBI Taxonomy" id="3238632"/>
    <lineage>
        <taxon>Bacteria</taxon>
        <taxon>Bacillati</taxon>
        <taxon>Actinomycetota</taxon>
        <taxon>Actinomycetes</taxon>
        <taxon>Kitasatosporales</taxon>
        <taxon>Streptomycetaceae</taxon>
        <taxon>Streptomyces</taxon>
    </lineage>
</organism>
<reference evidence="1" key="1">
    <citation type="submission" date="2024-07" db="EMBL/GenBank/DDBJ databases">
        <authorList>
            <person name="Yu S.T."/>
        </authorList>
    </citation>
    <scope>NUCLEOTIDE SEQUENCE</scope>
    <source>
        <strain evidence="1">R41</strain>
    </source>
</reference>
<accession>A0AB39RMS5</accession>
<name>A0AB39RMS5_9ACTN</name>